<dbReference type="EMBL" id="MDYQ01000094">
    <property type="protein sequence ID" value="PRP82829.1"/>
    <property type="molecule type" value="Genomic_DNA"/>
</dbReference>
<reference evidence="6 7" key="1">
    <citation type="journal article" date="2018" name="Genome Biol. Evol.">
        <title>Multiple Roots of Fruiting Body Formation in Amoebozoa.</title>
        <authorList>
            <person name="Hillmann F."/>
            <person name="Forbes G."/>
            <person name="Novohradska S."/>
            <person name="Ferling I."/>
            <person name="Riege K."/>
            <person name="Groth M."/>
            <person name="Westermann M."/>
            <person name="Marz M."/>
            <person name="Spaller T."/>
            <person name="Winckler T."/>
            <person name="Schaap P."/>
            <person name="Glockner G."/>
        </authorList>
    </citation>
    <scope>NUCLEOTIDE SEQUENCE [LARGE SCALE GENOMIC DNA]</scope>
    <source>
        <strain evidence="6 7">Jena</strain>
    </source>
</reference>
<feature type="compositionally biased region" description="Basic and acidic residues" evidence="3">
    <location>
        <begin position="327"/>
        <end position="336"/>
    </location>
</feature>
<feature type="compositionally biased region" description="Basic and acidic residues" evidence="3">
    <location>
        <begin position="208"/>
        <end position="277"/>
    </location>
</feature>
<dbReference type="SUPFAM" id="SSF81383">
    <property type="entry name" value="F-box domain"/>
    <property type="match status" value="1"/>
</dbReference>
<dbReference type="SUPFAM" id="SSF49354">
    <property type="entry name" value="PapD-like"/>
    <property type="match status" value="1"/>
</dbReference>
<evidence type="ECO:0000259" key="5">
    <source>
        <dbReference type="PROSITE" id="PS50202"/>
    </source>
</evidence>
<dbReference type="Pfam" id="PF00635">
    <property type="entry name" value="Motile_Sperm"/>
    <property type="match status" value="1"/>
</dbReference>
<dbReference type="AlphaFoldDB" id="A0A2P6NFT9"/>
<evidence type="ECO:0000313" key="7">
    <source>
        <dbReference type="Proteomes" id="UP000241769"/>
    </source>
</evidence>
<feature type="compositionally biased region" description="Basic and acidic residues" evidence="3">
    <location>
        <begin position="608"/>
        <end position="625"/>
    </location>
</feature>
<feature type="region of interest" description="Disordered" evidence="3">
    <location>
        <begin position="858"/>
        <end position="969"/>
    </location>
</feature>
<keyword evidence="7" id="KW-1185">Reference proteome</keyword>
<evidence type="ECO:0000256" key="3">
    <source>
        <dbReference type="SAM" id="MobiDB-lite"/>
    </source>
</evidence>
<keyword evidence="2" id="KW-0175">Coiled coil</keyword>
<evidence type="ECO:0000259" key="4">
    <source>
        <dbReference type="PROSITE" id="PS50181"/>
    </source>
</evidence>
<feature type="compositionally biased region" description="Basic and acidic residues" evidence="3">
    <location>
        <begin position="772"/>
        <end position="802"/>
    </location>
</feature>
<evidence type="ECO:0000313" key="6">
    <source>
        <dbReference type="EMBL" id="PRP82829.1"/>
    </source>
</evidence>
<comment type="similarity">
    <text evidence="1">Belongs to the SPT2 family.</text>
</comment>
<feature type="compositionally biased region" description="Polar residues" evidence="3">
    <location>
        <begin position="301"/>
        <end position="314"/>
    </location>
</feature>
<feature type="compositionally biased region" description="Low complexity" evidence="3">
    <location>
        <begin position="544"/>
        <end position="555"/>
    </location>
</feature>
<dbReference type="InterPro" id="IPR013256">
    <property type="entry name" value="Chromatin_SPT2"/>
</dbReference>
<dbReference type="Gene3D" id="2.60.40.10">
    <property type="entry name" value="Immunoglobulins"/>
    <property type="match status" value="1"/>
</dbReference>
<feature type="region of interest" description="Disordered" evidence="3">
    <location>
        <begin position="544"/>
        <end position="828"/>
    </location>
</feature>
<dbReference type="PROSITE" id="PS50202">
    <property type="entry name" value="MSP"/>
    <property type="match status" value="1"/>
</dbReference>
<feature type="compositionally biased region" description="Low complexity" evidence="3">
    <location>
        <begin position="578"/>
        <end position="595"/>
    </location>
</feature>
<organism evidence="6 7">
    <name type="scientific">Planoprotostelium fungivorum</name>
    <dbReference type="NCBI Taxonomy" id="1890364"/>
    <lineage>
        <taxon>Eukaryota</taxon>
        <taxon>Amoebozoa</taxon>
        <taxon>Evosea</taxon>
        <taxon>Variosea</taxon>
        <taxon>Cavosteliida</taxon>
        <taxon>Cavosteliaceae</taxon>
        <taxon>Planoprotostelium</taxon>
    </lineage>
</organism>
<feature type="compositionally biased region" description="Acidic residues" evidence="3">
    <location>
        <begin position="859"/>
        <end position="875"/>
    </location>
</feature>
<feature type="compositionally biased region" description="Basic and acidic residues" evidence="3">
    <location>
        <begin position="952"/>
        <end position="969"/>
    </location>
</feature>
<feature type="region of interest" description="Disordered" evidence="3">
    <location>
        <begin position="208"/>
        <end position="339"/>
    </location>
</feature>
<comment type="caution">
    <text evidence="6">The sequence shown here is derived from an EMBL/GenBank/DDBJ whole genome shotgun (WGS) entry which is preliminary data.</text>
</comment>
<sequence>MFTRSRARALVPPNASALPFNVMANILSQLSLQDILICRSVCRGWSIAADSDLLWDILLPEYFDVLVKPKQSSHQMFQQLWKEPLQCTQESITFPIPPCSSSETDYIQLKNTSKKHCLVYKVKTTSAKKYWVKPTQGIMSPNTTVEIKVVRQPDEEGSRPSATITDKFMILTKPSSPESAGSIKMDSDTKGLQKIRLAVTHRKLDKIISEREKVTPQKEKETPQKETTTKEVPKEKKAIDRQAEIKKVLSKQTEKPKSTEGDGKKRMMDMVNEERNRIVKKTSPSKASTLDGTTRDKVRGTRNSIDSTSPNTIETKSRVRSKSSVDGTEKGEEKTGMRKRTRTLPALPEEDEESVTVVESVVSHQEGRVFTLTESTITNEAGVTSMEVEEVQVETVEKVHDKSMEQLGRMERIWNMTHHCYEKTEDFYTQYSNLMQVTASWFVLRTILVYVGYWLFAGQSDRDKFSWKHFGLLEPRSHRGAAIYIPRMVFSSDEDEDDQQSSSQRRFDPRAIERYKKQQTPVIDPVFKAPDELLSKLKKKSAGSRLLDSLAPRSAPSRDRSPREKNGNNGVKRERKSPSSSNGGTSNKSSPSSTSRPLAKKAPLTPEQVRRNQERERREREELAKLDNIVIKKKVIIDGDEPKEEKKETQKTPSKNFTSSMKREEVRMNKPINNIRPVEASRPVKKSPTATVKVPKVKEVKERREREPKEKKEKKEGEKKEKKEKSEEKKIPPKPASKLAQLRGKAKGGSLFPLNHKQQERVLQERLQQQEVEMKMRREKEEVRLQKMEESKKRQPEEEVRGHQSKKMKTASPERYDEYEDDYEEEGGRGHISSLIQNIMRRPNSVRDCAGGRISAYDYESDDMEAGFDEIEQEEEWSREQGRLEDEEEARLEREMMKRQKKKDSLPKDKTKERTRSPEPERMRNPGQERSRVAAQPKYASGFVKSNQVQESNERERKKAEEEARGMFY</sequence>
<dbReference type="InterPro" id="IPR000535">
    <property type="entry name" value="MSP_dom"/>
</dbReference>
<evidence type="ECO:0000256" key="2">
    <source>
        <dbReference type="ARBA" id="ARBA00023054"/>
    </source>
</evidence>
<dbReference type="InterPro" id="IPR036047">
    <property type="entry name" value="F-box-like_dom_sf"/>
</dbReference>
<dbReference type="PROSITE" id="PS50181">
    <property type="entry name" value="FBOX"/>
    <property type="match status" value="1"/>
</dbReference>
<evidence type="ECO:0008006" key="8">
    <source>
        <dbReference type="Google" id="ProtNLM"/>
    </source>
</evidence>
<dbReference type="Pfam" id="PF12937">
    <property type="entry name" value="F-box-like"/>
    <property type="match status" value="1"/>
</dbReference>
<dbReference type="Proteomes" id="UP000241769">
    <property type="component" value="Unassembled WGS sequence"/>
</dbReference>
<dbReference type="Gene3D" id="1.20.1280.50">
    <property type="match status" value="1"/>
</dbReference>
<dbReference type="InParanoid" id="A0A2P6NFT9"/>
<feature type="compositionally biased region" description="Basic and acidic residues" evidence="3">
    <location>
        <begin position="696"/>
        <end position="731"/>
    </location>
</feature>
<feature type="domain" description="F-box" evidence="4">
    <location>
        <begin position="12"/>
        <end position="58"/>
    </location>
</feature>
<dbReference type="SMART" id="SM00784">
    <property type="entry name" value="SPT2"/>
    <property type="match status" value="1"/>
</dbReference>
<dbReference type="STRING" id="1890364.A0A2P6NFT9"/>
<feature type="compositionally biased region" description="Polar residues" evidence="3">
    <location>
        <begin position="282"/>
        <end position="292"/>
    </location>
</feature>
<feature type="compositionally biased region" description="Basic and acidic residues" evidence="3">
    <location>
        <begin position="891"/>
        <end position="932"/>
    </location>
</feature>
<gene>
    <name evidence="6" type="ORF">PROFUN_04692</name>
</gene>
<dbReference type="InterPro" id="IPR008962">
    <property type="entry name" value="PapD-like_sf"/>
</dbReference>
<feature type="domain" description="MSP" evidence="5">
    <location>
        <begin position="79"/>
        <end position="202"/>
    </location>
</feature>
<dbReference type="InterPro" id="IPR001810">
    <property type="entry name" value="F-box_dom"/>
</dbReference>
<dbReference type="SMART" id="SM00256">
    <property type="entry name" value="FBOX"/>
    <property type="match status" value="1"/>
</dbReference>
<dbReference type="OrthoDB" id="264603at2759"/>
<evidence type="ECO:0000256" key="1">
    <source>
        <dbReference type="ARBA" id="ARBA00006461"/>
    </source>
</evidence>
<name>A0A2P6NFT9_9EUKA</name>
<protein>
    <recommendedName>
        <fullName evidence="8">MSP domain-containing protein</fullName>
    </recommendedName>
</protein>
<dbReference type="Pfam" id="PF08243">
    <property type="entry name" value="SPT2"/>
    <property type="match status" value="1"/>
</dbReference>
<dbReference type="InterPro" id="IPR013783">
    <property type="entry name" value="Ig-like_fold"/>
</dbReference>
<feature type="compositionally biased region" description="Basic and acidic residues" evidence="3">
    <location>
        <begin position="556"/>
        <end position="566"/>
    </location>
</feature>
<accession>A0A2P6NFT9</accession>
<proteinExistence type="inferred from homology"/>